<dbReference type="InterPro" id="IPR002155">
    <property type="entry name" value="Thiolase"/>
</dbReference>
<dbReference type="Gene3D" id="3.40.47.10">
    <property type="match status" value="1"/>
</dbReference>
<dbReference type="InterPro" id="IPR016039">
    <property type="entry name" value="Thiolase-like"/>
</dbReference>
<dbReference type="AlphaFoldDB" id="A0AAD1UP19"/>
<proteinExistence type="inferred from homology"/>
<evidence type="ECO:0000256" key="3">
    <source>
        <dbReference type="ARBA" id="ARBA00022723"/>
    </source>
</evidence>
<dbReference type="SUPFAM" id="SSF53901">
    <property type="entry name" value="Thiolase-like"/>
    <property type="match status" value="1"/>
</dbReference>
<dbReference type="InterPro" id="IPR020617">
    <property type="entry name" value="Thiolase_C"/>
</dbReference>
<dbReference type="NCBIfam" id="TIGR01930">
    <property type="entry name" value="AcCoA-C-Actrans"/>
    <property type="match status" value="1"/>
</dbReference>
<evidence type="ECO:0000256" key="1">
    <source>
        <dbReference type="ARBA" id="ARBA00010982"/>
    </source>
</evidence>
<gene>
    <name evidence="9" type="ORF">ECRASSUSDP1_LOCUS13764</name>
</gene>
<dbReference type="CDD" id="cd00751">
    <property type="entry name" value="thiolase"/>
    <property type="match status" value="1"/>
</dbReference>
<organism evidence="9 10">
    <name type="scientific">Euplotes crassus</name>
    <dbReference type="NCBI Taxonomy" id="5936"/>
    <lineage>
        <taxon>Eukaryota</taxon>
        <taxon>Sar</taxon>
        <taxon>Alveolata</taxon>
        <taxon>Ciliophora</taxon>
        <taxon>Intramacronucleata</taxon>
        <taxon>Spirotrichea</taxon>
        <taxon>Hypotrichia</taxon>
        <taxon>Euplotida</taxon>
        <taxon>Euplotidae</taxon>
        <taxon>Moneuplotes</taxon>
    </lineage>
</organism>
<evidence type="ECO:0008006" key="11">
    <source>
        <dbReference type="Google" id="ProtNLM"/>
    </source>
</evidence>
<evidence type="ECO:0000313" key="10">
    <source>
        <dbReference type="Proteomes" id="UP001295684"/>
    </source>
</evidence>
<sequence>MSLKDVVIVGCKRTSIGIFMGSLAPFSATNLGSIAIEGALANTKLEKSQVEEVYMGNVLSASLGQAPTTQAALGAGLSKDTICTTVNKGCASGMKATILATQAIRSGQRKIVVAGGMESMTGAPHYINIREPVNINNPNMKYLDSILLDGYTEMTENARNIHLGKLAEKTIAELEIKREVLDSWTKISYQRARAAQANKFFDWEIVDIMQATPRGRIRINQDEECKRYLPQSLPVLLPIYSKNGCLTAASSGKLNDGASAMILMEEESAREIGMKPLARIKAYEDSALDPTEFTIANSKVTSQILRKAGMNSNDIDFYEIHENFASVPMVNMEVLGLDPDIVNVNGGALALGHPLGASGNRIIISLLNILRQKGGTIGLASVSHGGGGASAVMIERLN</sequence>
<dbReference type="PROSITE" id="PS00737">
    <property type="entry name" value="THIOLASE_2"/>
    <property type="match status" value="1"/>
</dbReference>
<dbReference type="GO" id="GO:0046872">
    <property type="term" value="F:metal ion binding"/>
    <property type="evidence" value="ECO:0007669"/>
    <property type="project" value="UniProtKB-KW"/>
</dbReference>
<dbReference type="Pfam" id="PF00108">
    <property type="entry name" value="Thiolase_N"/>
    <property type="match status" value="1"/>
</dbReference>
<dbReference type="PANTHER" id="PTHR18919">
    <property type="entry name" value="ACETYL-COA C-ACYLTRANSFERASE"/>
    <property type="match status" value="1"/>
</dbReference>
<dbReference type="Pfam" id="PF02803">
    <property type="entry name" value="Thiolase_C"/>
    <property type="match status" value="1"/>
</dbReference>
<evidence type="ECO:0000259" key="8">
    <source>
        <dbReference type="Pfam" id="PF02803"/>
    </source>
</evidence>
<name>A0AAD1UP19_EUPCR</name>
<keyword evidence="4" id="KW-0630">Potassium</keyword>
<feature type="domain" description="Thiolase C-terminal" evidence="8">
    <location>
        <begin position="275"/>
        <end position="396"/>
    </location>
</feature>
<evidence type="ECO:0000256" key="5">
    <source>
        <dbReference type="ARBA" id="ARBA00023315"/>
    </source>
</evidence>
<evidence type="ECO:0000256" key="4">
    <source>
        <dbReference type="ARBA" id="ARBA00022958"/>
    </source>
</evidence>
<feature type="domain" description="Thiolase N-terminal" evidence="7">
    <location>
        <begin position="6"/>
        <end position="267"/>
    </location>
</feature>
<dbReference type="Proteomes" id="UP001295684">
    <property type="component" value="Unassembled WGS sequence"/>
</dbReference>
<keyword evidence="3" id="KW-0479">Metal-binding</keyword>
<reference evidence="9" key="1">
    <citation type="submission" date="2023-07" db="EMBL/GenBank/DDBJ databases">
        <authorList>
            <consortium name="AG Swart"/>
            <person name="Singh M."/>
            <person name="Singh A."/>
            <person name="Seah K."/>
            <person name="Emmerich C."/>
        </authorList>
    </citation>
    <scope>NUCLEOTIDE SEQUENCE</scope>
    <source>
        <strain evidence="9">DP1</strain>
    </source>
</reference>
<keyword evidence="2 6" id="KW-0808">Transferase</keyword>
<evidence type="ECO:0000313" key="9">
    <source>
        <dbReference type="EMBL" id="CAI2372434.1"/>
    </source>
</evidence>
<keyword evidence="10" id="KW-1185">Reference proteome</keyword>
<dbReference type="GO" id="GO:0003985">
    <property type="term" value="F:acetyl-CoA C-acetyltransferase activity"/>
    <property type="evidence" value="ECO:0007669"/>
    <property type="project" value="TreeGrafter"/>
</dbReference>
<dbReference type="GO" id="GO:0006635">
    <property type="term" value="P:fatty acid beta-oxidation"/>
    <property type="evidence" value="ECO:0007669"/>
    <property type="project" value="TreeGrafter"/>
</dbReference>
<dbReference type="PANTHER" id="PTHR18919:SF156">
    <property type="entry name" value="ACETYL-COA ACETYLTRANSFERASE, MITOCHONDRIAL"/>
    <property type="match status" value="1"/>
</dbReference>
<dbReference type="EMBL" id="CAMPGE010013720">
    <property type="protein sequence ID" value="CAI2372434.1"/>
    <property type="molecule type" value="Genomic_DNA"/>
</dbReference>
<comment type="caution">
    <text evidence="9">The sequence shown here is derived from an EMBL/GenBank/DDBJ whole genome shotgun (WGS) entry which is preliminary data.</text>
</comment>
<dbReference type="InterPro" id="IPR020613">
    <property type="entry name" value="Thiolase_CS"/>
</dbReference>
<comment type="similarity">
    <text evidence="1 6">Belongs to the thiolase-like superfamily. Thiolase family.</text>
</comment>
<accession>A0AAD1UP19</accession>
<protein>
    <recommendedName>
        <fullName evidence="11">Acetyl-CoA C-acetyltransferase</fullName>
    </recommendedName>
</protein>
<dbReference type="InterPro" id="IPR020616">
    <property type="entry name" value="Thiolase_N"/>
</dbReference>
<keyword evidence="5 6" id="KW-0012">Acyltransferase</keyword>
<evidence type="ECO:0000259" key="7">
    <source>
        <dbReference type="Pfam" id="PF00108"/>
    </source>
</evidence>
<evidence type="ECO:0000256" key="2">
    <source>
        <dbReference type="ARBA" id="ARBA00022679"/>
    </source>
</evidence>
<evidence type="ECO:0000256" key="6">
    <source>
        <dbReference type="RuleBase" id="RU003557"/>
    </source>
</evidence>
<dbReference type="PIRSF" id="PIRSF000429">
    <property type="entry name" value="Ac-CoA_Ac_transf"/>
    <property type="match status" value="1"/>
</dbReference>
<dbReference type="GO" id="GO:0005739">
    <property type="term" value="C:mitochondrion"/>
    <property type="evidence" value="ECO:0007669"/>
    <property type="project" value="TreeGrafter"/>
</dbReference>